<dbReference type="InterPro" id="IPR004045">
    <property type="entry name" value="Glutathione_S-Trfase_N"/>
</dbReference>
<feature type="domain" description="GST N-terminal" evidence="3">
    <location>
        <begin position="1"/>
        <end position="80"/>
    </location>
</feature>
<dbReference type="GO" id="GO:0016491">
    <property type="term" value="F:oxidoreductase activity"/>
    <property type="evidence" value="ECO:0007669"/>
    <property type="project" value="UniProtKB-KW"/>
</dbReference>
<dbReference type="InterPro" id="IPR004046">
    <property type="entry name" value="GST_C"/>
</dbReference>
<dbReference type="SFLD" id="SFLDG00358">
    <property type="entry name" value="Main_(cytGST)"/>
    <property type="match status" value="1"/>
</dbReference>
<evidence type="ECO:0000259" key="4">
    <source>
        <dbReference type="PROSITE" id="PS50405"/>
    </source>
</evidence>
<dbReference type="Proteomes" id="UP000539175">
    <property type="component" value="Unassembled WGS sequence"/>
</dbReference>
<evidence type="ECO:0000259" key="3">
    <source>
        <dbReference type="PROSITE" id="PS50404"/>
    </source>
</evidence>
<dbReference type="RefSeq" id="WP_184807375.1">
    <property type="nucleotide sequence ID" value="NZ_JACIIZ010000021.1"/>
</dbReference>
<dbReference type="InterPro" id="IPR010987">
    <property type="entry name" value="Glutathione-S-Trfase_C-like"/>
</dbReference>
<dbReference type="SFLD" id="SFLDG01151">
    <property type="entry name" value="Main.2:_Nu-like"/>
    <property type="match status" value="1"/>
</dbReference>
<keyword evidence="6" id="KW-1185">Reference proteome</keyword>
<gene>
    <name evidence="5" type="ORF">FHS74_005439</name>
</gene>
<dbReference type="InterPro" id="IPR036249">
    <property type="entry name" value="Thioredoxin-like_sf"/>
</dbReference>
<dbReference type="PANTHER" id="PTHR44051:SF8">
    <property type="entry name" value="GLUTATHIONE S-TRANSFERASE GSTA"/>
    <property type="match status" value="1"/>
</dbReference>
<comment type="similarity">
    <text evidence="1">Belongs to the GST superfamily.</text>
</comment>
<dbReference type="GO" id="GO:0016740">
    <property type="term" value="F:transferase activity"/>
    <property type="evidence" value="ECO:0007669"/>
    <property type="project" value="UniProtKB-KW"/>
</dbReference>
<dbReference type="InterPro" id="IPR036282">
    <property type="entry name" value="Glutathione-S-Trfase_C_sf"/>
</dbReference>
<dbReference type="PROSITE" id="PS50405">
    <property type="entry name" value="GST_CTER"/>
    <property type="match status" value="1"/>
</dbReference>
<dbReference type="Gene3D" id="1.20.1050.10">
    <property type="match status" value="1"/>
</dbReference>
<evidence type="ECO:0000313" key="5">
    <source>
        <dbReference type="EMBL" id="MBB6254846.1"/>
    </source>
</evidence>
<evidence type="ECO:0000256" key="1">
    <source>
        <dbReference type="ARBA" id="ARBA00007409"/>
    </source>
</evidence>
<dbReference type="AlphaFoldDB" id="A0A7X0B4J0"/>
<dbReference type="FunFam" id="3.40.30.10:FF:000039">
    <property type="entry name" value="Glutathione S-transferase domain"/>
    <property type="match status" value="1"/>
</dbReference>
<dbReference type="Pfam" id="PF13409">
    <property type="entry name" value="GST_N_2"/>
    <property type="match status" value="1"/>
</dbReference>
<sequence>MIEVHAFATPNSVKVAIALEELGLPYELRAVNVRKGEQKEEAFVTLNPNGKVPVLVDDGFVLTESAAILVHLAERTGKLLPSDGESRARVFEQLFFHASALSPAFGNAGFFKRFSPDPQPIAEARFATEAERILGLLDRRLADQAFIVGEAFTIADIAHFGWLWRRQFPGLTLDGRPHLSRWYQTIAERPAVQRAISRVEALVPAA</sequence>
<dbReference type="PROSITE" id="PS50404">
    <property type="entry name" value="GST_NTER"/>
    <property type="match status" value="1"/>
</dbReference>
<evidence type="ECO:0000313" key="6">
    <source>
        <dbReference type="Proteomes" id="UP000539175"/>
    </source>
</evidence>
<dbReference type="CDD" id="cd03048">
    <property type="entry name" value="GST_N_Ure2p_like"/>
    <property type="match status" value="1"/>
</dbReference>
<dbReference type="SUPFAM" id="SSF47616">
    <property type="entry name" value="GST C-terminal domain-like"/>
    <property type="match status" value="1"/>
</dbReference>
<reference evidence="5 6" key="1">
    <citation type="submission" date="2020-08" db="EMBL/GenBank/DDBJ databases">
        <title>Genomic Encyclopedia of Type Strains, Phase IV (KMG-IV): sequencing the most valuable type-strain genomes for metagenomic binning, comparative biology and taxonomic classification.</title>
        <authorList>
            <person name="Goeker M."/>
        </authorList>
    </citation>
    <scope>NUCLEOTIDE SEQUENCE [LARGE SCALE GENOMIC DNA]</scope>
    <source>
        <strain evidence="5 6">DSM 22198</strain>
    </source>
</reference>
<keyword evidence="2" id="KW-0808">Transferase</keyword>
<evidence type="ECO:0000256" key="2">
    <source>
        <dbReference type="ARBA" id="ARBA00022679"/>
    </source>
</evidence>
<dbReference type="EC" id="1.8.4.-" evidence="5"/>
<name>A0A7X0B4J0_9PROT</name>
<feature type="domain" description="GST C-terminal" evidence="4">
    <location>
        <begin position="83"/>
        <end position="205"/>
    </location>
</feature>
<dbReference type="SFLD" id="SFLDG01150">
    <property type="entry name" value="Main.1:_Beta-like"/>
    <property type="match status" value="1"/>
</dbReference>
<dbReference type="Gene3D" id="3.40.30.10">
    <property type="entry name" value="Glutaredoxin"/>
    <property type="match status" value="1"/>
</dbReference>
<accession>A0A7X0B4J0</accession>
<proteinExistence type="inferred from homology"/>
<keyword evidence="5" id="KW-0560">Oxidoreductase</keyword>
<dbReference type="Pfam" id="PF00043">
    <property type="entry name" value="GST_C"/>
    <property type="match status" value="1"/>
</dbReference>
<dbReference type="SFLD" id="SFLDS00019">
    <property type="entry name" value="Glutathione_Transferase_(cytos"/>
    <property type="match status" value="1"/>
</dbReference>
<organism evidence="5 6">
    <name type="scientific">Nitrospirillum iridis</name>
    <dbReference type="NCBI Taxonomy" id="765888"/>
    <lineage>
        <taxon>Bacteria</taxon>
        <taxon>Pseudomonadati</taxon>
        <taxon>Pseudomonadota</taxon>
        <taxon>Alphaproteobacteria</taxon>
        <taxon>Rhodospirillales</taxon>
        <taxon>Azospirillaceae</taxon>
        <taxon>Nitrospirillum</taxon>
    </lineage>
</organism>
<dbReference type="SUPFAM" id="SSF52833">
    <property type="entry name" value="Thioredoxin-like"/>
    <property type="match status" value="1"/>
</dbReference>
<dbReference type="PANTHER" id="PTHR44051">
    <property type="entry name" value="GLUTATHIONE S-TRANSFERASE-RELATED"/>
    <property type="match status" value="1"/>
</dbReference>
<dbReference type="EMBL" id="JACIIZ010000021">
    <property type="protein sequence ID" value="MBB6254846.1"/>
    <property type="molecule type" value="Genomic_DNA"/>
</dbReference>
<comment type="caution">
    <text evidence="5">The sequence shown here is derived from an EMBL/GenBank/DDBJ whole genome shotgun (WGS) entry which is preliminary data.</text>
</comment>
<protein>
    <submittedName>
        <fullName evidence="5">GST-like protein</fullName>
        <ecNumber evidence="5">1.8.4.-</ecNumber>
    </submittedName>
</protein>
<dbReference type="InterPro" id="IPR040079">
    <property type="entry name" value="Glutathione_S-Trfase"/>
</dbReference>